<dbReference type="Proteomes" id="UP000809621">
    <property type="component" value="Unassembled WGS sequence"/>
</dbReference>
<comment type="caution">
    <text evidence="1">The sequence shown here is derived from an EMBL/GenBank/DDBJ whole genome shotgun (WGS) entry which is preliminary data.</text>
</comment>
<keyword evidence="2" id="KW-1185">Reference proteome</keyword>
<gene>
    <name evidence="1" type="ORF">JQC93_04535</name>
</gene>
<sequence length="141" mass="16389">MKPNSTVLLGSLNTEFVTVAYMVERYCKDHHLAKGADKNTQAEPQWQSALNLCAECSELLAYAETRLDRCPYGEQKPACNTCPIHCYKPEPKDQMRQVMRYSGPRMLLQHPLLAFRHLWLEKQAVPELNKQMIPNRKKRKM</sequence>
<protein>
    <submittedName>
        <fullName evidence="1">Nitrous oxide-stimulated promoter family protein</fullName>
    </submittedName>
</protein>
<evidence type="ECO:0000313" key="2">
    <source>
        <dbReference type="Proteomes" id="UP000809621"/>
    </source>
</evidence>
<name>A0ABS2HIJ5_9VIBR</name>
<reference evidence="1 2" key="1">
    <citation type="submission" date="2021-02" db="EMBL/GenBank/DDBJ databases">
        <authorList>
            <person name="Park J.-S."/>
        </authorList>
    </citation>
    <scope>NUCLEOTIDE SEQUENCE [LARGE SCALE GENOMIC DNA]</scope>
    <source>
        <strain evidence="1 2">188UL20-2</strain>
    </source>
</reference>
<proteinExistence type="predicted"/>
<dbReference type="Pfam" id="PF11756">
    <property type="entry name" value="YgbA_NO"/>
    <property type="match status" value="1"/>
</dbReference>
<dbReference type="InterPro" id="IPR020483">
    <property type="entry name" value="Uncharacterised_YgbA"/>
</dbReference>
<organism evidence="1 2">
    <name type="scientific">Vibrio ulleungensis</name>
    <dbReference type="NCBI Taxonomy" id="2807619"/>
    <lineage>
        <taxon>Bacteria</taxon>
        <taxon>Pseudomonadati</taxon>
        <taxon>Pseudomonadota</taxon>
        <taxon>Gammaproteobacteria</taxon>
        <taxon>Vibrionales</taxon>
        <taxon>Vibrionaceae</taxon>
        <taxon>Vibrio</taxon>
    </lineage>
</organism>
<dbReference type="EMBL" id="JAFEUM010000001">
    <property type="protein sequence ID" value="MBM7035667.1"/>
    <property type="molecule type" value="Genomic_DNA"/>
</dbReference>
<evidence type="ECO:0000313" key="1">
    <source>
        <dbReference type="EMBL" id="MBM7035667.1"/>
    </source>
</evidence>
<dbReference type="NCBIfam" id="NF007714">
    <property type="entry name" value="PRK10410.1-2"/>
    <property type="match status" value="1"/>
</dbReference>
<dbReference type="RefSeq" id="WP_205157250.1">
    <property type="nucleotide sequence ID" value="NZ_JAFEUM010000001.1"/>
</dbReference>
<accession>A0ABS2HIJ5</accession>